<feature type="transmembrane region" description="Helical" evidence="12">
    <location>
        <begin position="295"/>
        <end position="314"/>
    </location>
</feature>
<evidence type="ECO:0000313" key="16">
    <source>
        <dbReference type="Proteomes" id="UP000039324"/>
    </source>
</evidence>
<keyword evidence="8 12" id="KW-1133">Transmembrane helix</keyword>
<keyword evidence="16" id="KW-1185">Reference proteome</keyword>
<proteinExistence type="predicted"/>
<dbReference type="Proteomes" id="UP000290189">
    <property type="component" value="Unassembled WGS sequence"/>
</dbReference>
<feature type="transmembrane region" description="Helical" evidence="12">
    <location>
        <begin position="114"/>
        <end position="133"/>
    </location>
</feature>
<keyword evidence="10 12" id="KW-0472">Membrane</keyword>
<dbReference type="Pfam" id="PF00520">
    <property type="entry name" value="Ion_trans"/>
    <property type="match status" value="1"/>
</dbReference>
<dbReference type="InterPro" id="IPR018490">
    <property type="entry name" value="cNMP-bd_dom_sf"/>
</dbReference>
<dbReference type="InterPro" id="IPR050818">
    <property type="entry name" value="KCNH_animal-type"/>
</dbReference>
<dbReference type="OrthoDB" id="421226at2759"/>
<keyword evidence="6" id="KW-0851">Voltage-gated channel</keyword>
<evidence type="ECO:0000256" key="3">
    <source>
        <dbReference type="ARBA" id="ARBA00022538"/>
    </source>
</evidence>
<dbReference type="AlphaFoldDB" id="A0A0G4IZH4"/>
<dbReference type="CDD" id="cd00038">
    <property type="entry name" value="CAP_ED"/>
    <property type="match status" value="1"/>
</dbReference>
<evidence type="ECO:0000256" key="8">
    <source>
        <dbReference type="ARBA" id="ARBA00022989"/>
    </source>
</evidence>
<dbReference type="PROSITE" id="PS00888">
    <property type="entry name" value="CNMP_BINDING_1"/>
    <property type="match status" value="1"/>
</dbReference>
<dbReference type="InterPro" id="IPR014710">
    <property type="entry name" value="RmlC-like_jellyroll"/>
</dbReference>
<dbReference type="SMART" id="SM00100">
    <property type="entry name" value="cNMP"/>
    <property type="match status" value="1"/>
</dbReference>
<dbReference type="Proteomes" id="UP000039324">
    <property type="component" value="Unassembled WGS sequence"/>
</dbReference>
<evidence type="ECO:0000256" key="10">
    <source>
        <dbReference type="ARBA" id="ARBA00023136"/>
    </source>
</evidence>
<evidence type="ECO:0000256" key="9">
    <source>
        <dbReference type="ARBA" id="ARBA00023065"/>
    </source>
</evidence>
<keyword evidence="4 12" id="KW-0812">Transmembrane</keyword>
<dbReference type="InterPro" id="IPR003938">
    <property type="entry name" value="K_chnl_volt-dep_EAG/ELK/ERG"/>
</dbReference>
<evidence type="ECO:0000256" key="6">
    <source>
        <dbReference type="ARBA" id="ARBA00022882"/>
    </source>
</evidence>
<dbReference type="Pfam" id="PF00027">
    <property type="entry name" value="cNMP_binding"/>
    <property type="match status" value="1"/>
</dbReference>
<dbReference type="Gene3D" id="1.10.287.630">
    <property type="entry name" value="Helix hairpin bin"/>
    <property type="match status" value="1"/>
</dbReference>
<dbReference type="EMBL" id="OVEO01000002">
    <property type="protein sequence ID" value="SPQ93880.1"/>
    <property type="molecule type" value="Genomic_DNA"/>
</dbReference>
<keyword evidence="7" id="KW-0630">Potassium</keyword>
<organism evidence="14 16">
    <name type="scientific">Plasmodiophora brassicae</name>
    <name type="common">Clubroot disease agent</name>
    <dbReference type="NCBI Taxonomy" id="37360"/>
    <lineage>
        <taxon>Eukaryota</taxon>
        <taxon>Sar</taxon>
        <taxon>Rhizaria</taxon>
        <taxon>Endomyxa</taxon>
        <taxon>Phytomyxea</taxon>
        <taxon>Plasmodiophorida</taxon>
        <taxon>Plasmodiophoridae</taxon>
        <taxon>Plasmodiophora</taxon>
    </lineage>
</organism>
<protein>
    <recommendedName>
        <fullName evidence="13">Cyclic nucleotide-binding domain-containing protein</fullName>
    </recommendedName>
</protein>
<evidence type="ECO:0000313" key="17">
    <source>
        <dbReference type="Proteomes" id="UP000290189"/>
    </source>
</evidence>
<keyword evidence="9" id="KW-0406">Ion transport</keyword>
<comment type="subcellular location">
    <subcellularLocation>
        <location evidence="1">Membrane</location>
        <topology evidence="1">Multi-pass membrane protein</topology>
    </subcellularLocation>
</comment>
<evidence type="ECO:0000256" key="4">
    <source>
        <dbReference type="ARBA" id="ARBA00022692"/>
    </source>
</evidence>
<name>A0A0G4IZH4_PLABS</name>
<dbReference type="InterPro" id="IPR000595">
    <property type="entry name" value="cNMP-bd_dom"/>
</dbReference>
<dbReference type="PRINTS" id="PR01463">
    <property type="entry name" value="EAGCHANLFMLY"/>
</dbReference>
<dbReference type="Gene3D" id="2.60.120.10">
    <property type="entry name" value="Jelly Rolls"/>
    <property type="match status" value="1"/>
</dbReference>
<evidence type="ECO:0000256" key="7">
    <source>
        <dbReference type="ARBA" id="ARBA00022958"/>
    </source>
</evidence>
<evidence type="ECO:0000256" key="2">
    <source>
        <dbReference type="ARBA" id="ARBA00022448"/>
    </source>
</evidence>
<geneLocation type="mitochondrion" evidence="15"/>
<evidence type="ECO:0000313" key="15">
    <source>
        <dbReference type="EMBL" id="SPQ93880.1"/>
    </source>
</evidence>
<feature type="transmembrane region" description="Helical" evidence="12">
    <location>
        <begin position="145"/>
        <end position="164"/>
    </location>
</feature>
<dbReference type="GO" id="GO:0042391">
    <property type="term" value="P:regulation of membrane potential"/>
    <property type="evidence" value="ECO:0007669"/>
    <property type="project" value="TreeGrafter"/>
</dbReference>
<evidence type="ECO:0000256" key="11">
    <source>
        <dbReference type="ARBA" id="ARBA00023303"/>
    </source>
</evidence>
<keyword evidence="5" id="KW-0631">Potassium channel</keyword>
<dbReference type="PANTHER" id="PTHR10217">
    <property type="entry name" value="VOLTAGE AND LIGAND GATED POTASSIUM CHANNEL"/>
    <property type="match status" value="1"/>
</dbReference>
<dbReference type="InterPro" id="IPR005821">
    <property type="entry name" value="Ion_trans_dom"/>
</dbReference>
<feature type="transmembrane region" description="Helical" evidence="12">
    <location>
        <begin position="185"/>
        <end position="209"/>
    </location>
</feature>
<keyword evidence="11" id="KW-0407">Ion channel</keyword>
<dbReference type="SUPFAM" id="SSF81324">
    <property type="entry name" value="Voltage-gated potassium channels"/>
    <property type="match status" value="1"/>
</dbReference>
<evidence type="ECO:0000256" key="5">
    <source>
        <dbReference type="ARBA" id="ARBA00022826"/>
    </source>
</evidence>
<feature type="domain" description="Cyclic nucleotide-binding" evidence="13">
    <location>
        <begin position="431"/>
        <end position="547"/>
    </location>
</feature>
<evidence type="ECO:0000256" key="1">
    <source>
        <dbReference type="ARBA" id="ARBA00004141"/>
    </source>
</evidence>
<dbReference type="EMBL" id="CDSF01000101">
    <property type="protein sequence ID" value="CEP00627.1"/>
    <property type="molecule type" value="Genomic_DNA"/>
</dbReference>
<keyword evidence="2" id="KW-0813">Transport</keyword>
<dbReference type="PROSITE" id="PS50042">
    <property type="entry name" value="CNMP_BINDING_3"/>
    <property type="match status" value="1"/>
</dbReference>
<dbReference type="InterPro" id="IPR018488">
    <property type="entry name" value="cNMP-bd_CS"/>
</dbReference>
<feature type="transmembrane region" description="Helical" evidence="12">
    <location>
        <begin position="326"/>
        <end position="350"/>
    </location>
</feature>
<dbReference type="OMA" id="DSTEMEY"/>
<accession>A0A0G4IZH4</accession>
<dbReference type="GO" id="GO:0005886">
    <property type="term" value="C:plasma membrane"/>
    <property type="evidence" value="ECO:0007669"/>
    <property type="project" value="TreeGrafter"/>
</dbReference>
<dbReference type="Gene3D" id="1.10.287.70">
    <property type="match status" value="1"/>
</dbReference>
<sequence>MRDRPRSSIELLAGSAAPSNRGDELARSLTRVHYAFQTSAASRSSSQTMRPGSGALLPDVGVQRSHSDTDLTPFRTGRPVTERDEIAVPFPRMFDVQGICLPGKVLHPFSRPRTYWNLLVCVAFSIIAIVYPYRWAFFVKTTPAWFAFDRFMNLFWLIDFLLTLNSGYRFKESIIADRLFIAKHYLLSWMVPDIFVILPYDIFFAGVYVRGVYPLSHIVSIITLIRLGKIPGILSDFTVSLRFRHTVERLIKLTVSAVLVAHILACIFAFIGNAEIRLRQPNWIEARGLAKHSDAAVYVASLYWSMATISTVGYGDVVSYTSAERIFNLFAIVLGAGAFAFVITSIVGFIGKTSRRTDAFNQKMDSVNAYIRFRRIPSQLADRIRKFHTLAFHGSSHELYHEKEVLDEIPPSLRRRLAEHIHKQLCQWSSFFMGADPLFSLDLSLAMREQYVPAGEVVVYQGESCEEIYLIQEGEVEVFKDKVAMYKLHKGNYFGFDGLVSQFRVHLHTIRSCTWLKLRVIKVSELLDLIWKHPAVRQLMFRRGPAKEYPLAYTDEDDVQPPLMSQLFTHHRSIENRILSRFIFRHGIRPGAHGHQAAPQPEVLDMAAIQAAALKLDLALCDELLASLRMRIAVLEQEPVHS</sequence>
<evidence type="ECO:0000256" key="12">
    <source>
        <dbReference type="SAM" id="Phobius"/>
    </source>
</evidence>
<dbReference type="GO" id="GO:0034702">
    <property type="term" value="C:monoatomic ion channel complex"/>
    <property type="evidence" value="ECO:0007669"/>
    <property type="project" value="UniProtKB-KW"/>
</dbReference>
<dbReference type="SUPFAM" id="SSF51206">
    <property type="entry name" value="cAMP-binding domain-like"/>
    <property type="match status" value="1"/>
</dbReference>
<reference evidence="15 17" key="2">
    <citation type="submission" date="2018-03" db="EMBL/GenBank/DDBJ databases">
        <authorList>
            <person name="Fogelqvist J."/>
        </authorList>
    </citation>
    <scope>NUCLEOTIDE SEQUENCE [LARGE SCALE GENOMIC DNA]</scope>
</reference>
<feature type="transmembrane region" description="Helical" evidence="12">
    <location>
        <begin position="250"/>
        <end position="274"/>
    </location>
</feature>
<gene>
    <name evidence="14" type="ORF">PBRA_001681</name>
    <name evidence="15" type="ORF">PLBR_LOCUS1095</name>
</gene>
<dbReference type="GO" id="GO:0005249">
    <property type="term" value="F:voltage-gated potassium channel activity"/>
    <property type="evidence" value="ECO:0007669"/>
    <property type="project" value="InterPro"/>
</dbReference>
<evidence type="ECO:0000313" key="14">
    <source>
        <dbReference type="EMBL" id="CEP00627.1"/>
    </source>
</evidence>
<reference evidence="14 16" key="1">
    <citation type="submission" date="2015-02" db="EMBL/GenBank/DDBJ databases">
        <authorList>
            <person name="Chooi Y.-H."/>
        </authorList>
    </citation>
    <scope>NUCLEOTIDE SEQUENCE [LARGE SCALE GENOMIC DNA]</scope>
    <source>
        <strain evidence="14">E3</strain>
    </source>
</reference>
<keyword evidence="15" id="KW-0496">Mitochondrion</keyword>
<dbReference type="STRING" id="37360.A0A0G4IZH4"/>
<keyword evidence="3" id="KW-0633">Potassium transport</keyword>
<evidence type="ECO:0000259" key="13">
    <source>
        <dbReference type="PROSITE" id="PS50042"/>
    </source>
</evidence>
<dbReference type="PANTHER" id="PTHR10217:SF435">
    <property type="entry name" value="POTASSIUM VOLTAGE-GATED CHANNEL PROTEIN EAG"/>
    <property type="match status" value="1"/>
</dbReference>